<organism evidence="1 2">
    <name type="scientific">Streptomyces tirandamycinicus</name>
    <dbReference type="NCBI Taxonomy" id="2174846"/>
    <lineage>
        <taxon>Bacteria</taxon>
        <taxon>Bacillati</taxon>
        <taxon>Actinomycetota</taxon>
        <taxon>Actinomycetes</taxon>
        <taxon>Kitasatosporales</taxon>
        <taxon>Streptomycetaceae</taxon>
        <taxon>Streptomyces</taxon>
    </lineage>
</organism>
<accession>A0A2S1SQK6</accession>
<dbReference type="Proteomes" id="UP000244900">
    <property type="component" value="Chromosome"/>
</dbReference>
<dbReference type="AlphaFoldDB" id="A0A2S1SQK6"/>
<gene>
    <name evidence="1" type="ORF">DDW44_07555</name>
</gene>
<evidence type="ECO:0000313" key="1">
    <source>
        <dbReference type="EMBL" id="AWI28660.1"/>
    </source>
</evidence>
<keyword evidence="2" id="KW-1185">Reference proteome</keyword>
<dbReference type="OrthoDB" id="5193525at2"/>
<evidence type="ECO:0000313" key="2">
    <source>
        <dbReference type="Proteomes" id="UP000244900"/>
    </source>
</evidence>
<protein>
    <recommendedName>
        <fullName evidence="3">Acetone carboxylase</fullName>
    </recommendedName>
</protein>
<dbReference type="RefSeq" id="WP_108905948.1">
    <property type="nucleotide sequence ID" value="NZ_CP029188.1"/>
</dbReference>
<dbReference type="EMBL" id="CP029188">
    <property type="protein sequence ID" value="AWI28660.1"/>
    <property type="molecule type" value="Genomic_DNA"/>
</dbReference>
<dbReference type="KEGG" id="stir:DDW44_07555"/>
<evidence type="ECO:0008006" key="3">
    <source>
        <dbReference type="Google" id="ProtNLM"/>
    </source>
</evidence>
<sequence length="86" mass="9365">MSTDPVSAETPICSAKGCRAAAVWVLAWNNPKLHPPERRKTWLACEEHREYLSAFLGVRGFLKDVVTLGEWEDPAPGEGRGSAADG</sequence>
<reference evidence="1 2" key="1">
    <citation type="submission" date="2018-05" db="EMBL/GenBank/DDBJ databases">
        <title>Complete genome sequence of sponge-derived Streptomyces sp. HNM0039.</title>
        <authorList>
            <person name="Huang X."/>
            <person name="Zhou S."/>
        </authorList>
    </citation>
    <scope>NUCLEOTIDE SEQUENCE [LARGE SCALE GENOMIC DNA]</scope>
    <source>
        <strain evidence="1 2">HNM0039</strain>
    </source>
</reference>
<proteinExistence type="predicted"/>
<name>A0A2S1SQK6_9ACTN</name>